<feature type="domain" description="Histidine kinase" evidence="10">
    <location>
        <begin position="445"/>
        <end position="693"/>
    </location>
</feature>
<evidence type="ECO:0000256" key="7">
    <source>
        <dbReference type="ARBA" id="ARBA00022840"/>
    </source>
</evidence>
<keyword evidence="4" id="KW-0808">Transferase</keyword>
<evidence type="ECO:0000256" key="5">
    <source>
        <dbReference type="ARBA" id="ARBA00022741"/>
    </source>
</evidence>
<dbReference type="EMBL" id="DSRU01000351">
    <property type="protein sequence ID" value="HFN00928.1"/>
    <property type="molecule type" value="Genomic_DNA"/>
</dbReference>
<evidence type="ECO:0000256" key="1">
    <source>
        <dbReference type="ARBA" id="ARBA00000085"/>
    </source>
</evidence>
<dbReference type="Gene3D" id="3.30.450.40">
    <property type="match status" value="2"/>
</dbReference>
<keyword evidence="3" id="KW-0597">Phosphoprotein</keyword>
<organism evidence="11">
    <name type="scientific">Oscillatoriales cyanobacterium SpSt-418</name>
    <dbReference type="NCBI Taxonomy" id="2282169"/>
    <lineage>
        <taxon>Bacteria</taxon>
        <taxon>Bacillati</taxon>
        <taxon>Cyanobacteriota</taxon>
        <taxon>Cyanophyceae</taxon>
        <taxon>Oscillatoriophycideae</taxon>
        <taxon>Oscillatoriales</taxon>
    </lineage>
</organism>
<dbReference type="GO" id="GO:0000155">
    <property type="term" value="F:phosphorelay sensor kinase activity"/>
    <property type="evidence" value="ECO:0007669"/>
    <property type="project" value="InterPro"/>
</dbReference>
<dbReference type="InterPro" id="IPR004358">
    <property type="entry name" value="Sig_transdc_His_kin-like_C"/>
</dbReference>
<keyword evidence="6" id="KW-0418">Kinase</keyword>
<evidence type="ECO:0000259" key="10">
    <source>
        <dbReference type="PROSITE" id="PS50109"/>
    </source>
</evidence>
<dbReference type="InterPro" id="IPR036097">
    <property type="entry name" value="HisK_dim/P_sf"/>
</dbReference>
<dbReference type="InterPro" id="IPR029016">
    <property type="entry name" value="GAF-like_dom_sf"/>
</dbReference>
<dbReference type="PANTHER" id="PTHR43065:SF10">
    <property type="entry name" value="PEROXIDE STRESS-ACTIVATED HISTIDINE KINASE MAK3"/>
    <property type="match status" value="1"/>
</dbReference>
<dbReference type="InterPro" id="IPR003661">
    <property type="entry name" value="HisK_dim/P_dom"/>
</dbReference>
<dbReference type="EC" id="2.7.13.3" evidence="2"/>
<comment type="catalytic activity">
    <reaction evidence="1">
        <text>ATP + protein L-histidine = ADP + protein N-phospho-L-histidine.</text>
        <dbReference type="EC" id="2.7.13.3"/>
    </reaction>
</comment>
<keyword evidence="8" id="KW-0902">Two-component regulatory system</keyword>
<evidence type="ECO:0000256" key="3">
    <source>
        <dbReference type="ARBA" id="ARBA00022553"/>
    </source>
</evidence>
<dbReference type="SUPFAM" id="SSF47384">
    <property type="entry name" value="Homodimeric domain of signal transducing histidine kinase"/>
    <property type="match status" value="1"/>
</dbReference>
<dbReference type="InterPro" id="IPR003594">
    <property type="entry name" value="HATPase_dom"/>
</dbReference>
<gene>
    <name evidence="11" type="ORF">ENR64_24870</name>
</gene>
<evidence type="ECO:0000256" key="9">
    <source>
        <dbReference type="SAM" id="Coils"/>
    </source>
</evidence>
<dbReference type="SMART" id="SM00387">
    <property type="entry name" value="HATPase_c"/>
    <property type="match status" value="1"/>
</dbReference>
<reference evidence="11" key="1">
    <citation type="journal article" date="2020" name="mSystems">
        <title>Genome- and Community-Level Interaction Insights into Carbon Utilization and Element Cycling Functions of Hydrothermarchaeota in Hydrothermal Sediment.</title>
        <authorList>
            <person name="Zhou Z."/>
            <person name="Liu Y."/>
            <person name="Xu W."/>
            <person name="Pan J."/>
            <person name="Luo Z.H."/>
            <person name="Li M."/>
        </authorList>
    </citation>
    <scope>NUCLEOTIDE SEQUENCE [LARGE SCALE GENOMIC DNA]</scope>
    <source>
        <strain evidence="11">SpSt-418</strain>
    </source>
</reference>
<name>A0A7C3KIP8_9CYAN</name>
<evidence type="ECO:0000256" key="4">
    <source>
        <dbReference type="ARBA" id="ARBA00022679"/>
    </source>
</evidence>
<dbReference type="PROSITE" id="PS50109">
    <property type="entry name" value="HIS_KIN"/>
    <property type="match status" value="1"/>
</dbReference>
<protein>
    <recommendedName>
        <fullName evidence="2">histidine kinase</fullName>
        <ecNumber evidence="2">2.7.13.3</ecNumber>
    </recommendedName>
</protein>
<dbReference type="SUPFAM" id="SSF55874">
    <property type="entry name" value="ATPase domain of HSP90 chaperone/DNA topoisomerase II/histidine kinase"/>
    <property type="match status" value="1"/>
</dbReference>
<dbReference type="SMART" id="SM00065">
    <property type="entry name" value="GAF"/>
    <property type="match status" value="2"/>
</dbReference>
<accession>A0A7C3KIP8</accession>
<dbReference type="GO" id="GO:0005524">
    <property type="term" value="F:ATP binding"/>
    <property type="evidence" value="ECO:0007669"/>
    <property type="project" value="UniProtKB-KW"/>
</dbReference>
<sequence>MNMFLLMPRLNHLNCSWLKPSDRLAHPARQSALLRQTVERIRNSLDSRIVLQAATEEVAHLLDLDRCSFFWYFEDTRRIQVVCEYHKTQTSEASSAPRSLNPMSYYPLEMFGAVAPAIAQSQLIVSEEKQARPLAWRLLQRFAPRQSMLKRTYPPVMGAKANILLPIRVQDGTTGFLGCFVDSPRQWTDAEIDFMQLLAQQLEIAISQAQLYEQKRKQVQRERLVNQITTQTRQSFELKVILKGAIAQLLDALHADRCLVHLVETPDPQAAERSDQNRFYPTNEHFNQHLYEVCRPPFAPSLHDFDTNGPITQWVISNRQPVLISDVTQDSRIGAHNPEYEQAQIKSSLVLPVQTKDNLFAILYLNQCSHARYWSKNDQRLAQAVADQLAISIQQAHLYAQMRQQAITSAAQAENLALTLNELRLTQTQLIQSEKISSLGRMVAGVAHEINNPINFIYGNIPYIDNYVKDLMRLLNAYQSRVTQPDAELQALSEDVDLDFMLRDLPQLLKSMHAGADRIRQIVLTLRNFSRLDEANLKTVDIHEGIESTISVLKPQLDGIEVIRQFADLPLVECYPGQLNQVFMNLIMNAVEALCAGKSETRTIAICTEHVAASNPFEEMVRVVIADNGFGIPHEIQGKIFDPFFTTKDVGEGTGLGLTLSYQTIVSQHKGQLKFYSEPGLGAEFLIEIPVRQKTEQVMNPETIVLG</sequence>
<evidence type="ECO:0000256" key="2">
    <source>
        <dbReference type="ARBA" id="ARBA00012438"/>
    </source>
</evidence>
<dbReference type="InterPro" id="IPR003018">
    <property type="entry name" value="GAF"/>
</dbReference>
<evidence type="ECO:0000313" key="11">
    <source>
        <dbReference type="EMBL" id="HFN00928.1"/>
    </source>
</evidence>
<keyword evidence="7" id="KW-0067">ATP-binding</keyword>
<dbReference type="PRINTS" id="PR00344">
    <property type="entry name" value="BCTRLSENSOR"/>
</dbReference>
<dbReference type="Pfam" id="PF02518">
    <property type="entry name" value="HATPase_c"/>
    <property type="match status" value="1"/>
</dbReference>
<evidence type="ECO:0000256" key="6">
    <source>
        <dbReference type="ARBA" id="ARBA00022777"/>
    </source>
</evidence>
<keyword evidence="9" id="KW-0175">Coiled coil</keyword>
<dbReference type="SUPFAM" id="SSF55781">
    <property type="entry name" value="GAF domain-like"/>
    <property type="match status" value="2"/>
</dbReference>
<dbReference type="AlphaFoldDB" id="A0A7C3KIP8"/>
<dbReference type="PANTHER" id="PTHR43065">
    <property type="entry name" value="SENSOR HISTIDINE KINASE"/>
    <property type="match status" value="1"/>
</dbReference>
<comment type="caution">
    <text evidence="11">The sequence shown here is derived from an EMBL/GenBank/DDBJ whole genome shotgun (WGS) entry which is preliminary data.</text>
</comment>
<dbReference type="InterPro" id="IPR036890">
    <property type="entry name" value="HATPase_C_sf"/>
</dbReference>
<dbReference type="InterPro" id="IPR005467">
    <property type="entry name" value="His_kinase_dom"/>
</dbReference>
<dbReference type="Pfam" id="PF01590">
    <property type="entry name" value="GAF"/>
    <property type="match status" value="2"/>
</dbReference>
<dbReference type="CDD" id="cd00082">
    <property type="entry name" value="HisKA"/>
    <property type="match status" value="1"/>
</dbReference>
<evidence type="ECO:0000256" key="8">
    <source>
        <dbReference type="ARBA" id="ARBA00023012"/>
    </source>
</evidence>
<dbReference type="Gene3D" id="1.10.287.130">
    <property type="match status" value="1"/>
</dbReference>
<feature type="coiled-coil region" evidence="9">
    <location>
        <begin position="195"/>
        <end position="222"/>
    </location>
</feature>
<keyword evidence="5" id="KW-0547">Nucleotide-binding</keyword>
<dbReference type="SMART" id="SM00388">
    <property type="entry name" value="HisKA"/>
    <property type="match status" value="1"/>
</dbReference>
<dbReference type="Gene3D" id="3.30.565.10">
    <property type="entry name" value="Histidine kinase-like ATPase, C-terminal domain"/>
    <property type="match status" value="1"/>
</dbReference>
<proteinExistence type="predicted"/>